<dbReference type="EMBL" id="JBEFKJ010000003">
    <property type="protein sequence ID" value="KAL2046836.1"/>
    <property type="molecule type" value="Genomic_DNA"/>
</dbReference>
<sequence length="70" mass="8430">MQPYIQSTDEVLENEQVSHYEDDVEEELVIDDLDIGRILKRRRMLASLIHLSIESRNLRSVIWNSWNRYV</sequence>
<comment type="caution">
    <text evidence="1">The sequence shown here is derived from an EMBL/GenBank/DDBJ whole genome shotgun (WGS) entry which is preliminary data.</text>
</comment>
<organism evidence="1 2">
    <name type="scientific">Stereocaulon virgatum</name>
    <dbReference type="NCBI Taxonomy" id="373712"/>
    <lineage>
        <taxon>Eukaryota</taxon>
        <taxon>Fungi</taxon>
        <taxon>Dikarya</taxon>
        <taxon>Ascomycota</taxon>
        <taxon>Pezizomycotina</taxon>
        <taxon>Lecanoromycetes</taxon>
        <taxon>OSLEUM clade</taxon>
        <taxon>Lecanoromycetidae</taxon>
        <taxon>Lecanorales</taxon>
        <taxon>Lecanorineae</taxon>
        <taxon>Stereocaulaceae</taxon>
        <taxon>Stereocaulon</taxon>
    </lineage>
</organism>
<keyword evidence="2" id="KW-1185">Reference proteome</keyword>
<evidence type="ECO:0000313" key="1">
    <source>
        <dbReference type="EMBL" id="KAL2046836.1"/>
    </source>
</evidence>
<dbReference type="Proteomes" id="UP001590950">
    <property type="component" value="Unassembled WGS sequence"/>
</dbReference>
<protein>
    <submittedName>
        <fullName evidence="1">Uncharacterized protein</fullName>
    </submittedName>
</protein>
<reference evidence="1 2" key="1">
    <citation type="submission" date="2024-09" db="EMBL/GenBank/DDBJ databases">
        <title>Rethinking Asexuality: The Enigmatic Case of Functional Sexual Genes in Lepraria (Stereocaulaceae).</title>
        <authorList>
            <person name="Doellman M."/>
            <person name="Sun Y."/>
            <person name="Barcenas-Pena A."/>
            <person name="Lumbsch H.T."/>
            <person name="Grewe F."/>
        </authorList>
    </citation>
    <scope>NUCLEOTIDE SEQUENCE [LARGE SCALE GENOMIC DNA]</scope>
    <source>
        <strain evidence="1 2">Mercado 3170</strain>
    </source>
</reference>
<proteinExistence type="predicted"/>
<gene>
    <name evidence="1" type="ORF">N7G274_000854</name>
</gene>
<accession>A0ABR4APU1</accession>
<name>A0ABR4APU1_9LECA</name>
<evidence type="ECO:0000313" key="2">
    <source>
        <dbReference type="Proteomes" id="UP001590950"/>
    </source>
</evidence>